<accession>A0A410G4B0</accession>
<feature type="transmembrane region" description="Helical" evidence="1">
    <location>
        <begin position="71"/>
        <end position="95"/>
    </location>
</feature>
<gene>
    <name evidence="2" type="ORF">EI546_10460</name>
</gene>
<feature type="transmembrane region" description="Helical" evidence="1">
    <location>
        <begin position="39"/>
        <end position="64"/>
    </location>
</feature>
<name>A0A410G4B0_9FLAO</name>
<evidence type="ECO:0000313" key="3">
    <source>
        <dbReference type="Proteomes" id="UP000285517"/>
    </source>
</evidence>
<keyword evidence="1" id="KW-1133">Transmembrane helix</keyword>
<protein>
    <submittedName>
        <fullName evidence="2">Uncharacterized protein</fullName>
    </submittedName>
</protein>
<dbReference type="RefSeq" id="WP_128250491.1">
    <property type="nucleotide sequence ID" value="NZ_CP034951.1"/>
</dbReference>
<feature type="transmembrane region" description="Helical" evidence="1">
    <location>
        <begin position="12"/>
        <end position="33"/>
    </location>
</feature>
<dbReference type="KEGG" id="aev:EI546_10460"/>
<proteinExistence type="predicted"/>
<evidence type="ECO:0000313" key="2">
    <source>
        <dbReference type="EMBL" id="QAA82117.1"/>
    </source>
</evidence>
<keyword evidence="1" id="KW-0472">Membrane</keyword>
<organism evidence="2 3">
    <name type="scientific">Aequorivita ciconiae</name>
    <dbReference type="NCBI Taxonomy" id="2494375"/>
    <lineage>
        <taxon>Bacteria</taxon>
        <taxon>Pseudomonadati</taxon>
        <taxon>Bacteroidota</taxon>
        <taxon>Flavobacteriia</taxon>
        <taxon>Flavobacteriales</taxon>
        <taxon>Flavobacteriaceae</taxon>
        <taxon>Aequorivita</taxon>
    </lineage>
</organism>
<evidence type="ECO:0000256" key="1">
    <source>
        <dbReference type="SAM" id="Phobius"/>
    </source>
</evidence>
<dbReference type="AlphaFoldDB" id="A0A410G4B0"/>
<keyword evidence="3" id="KW-1185">Reference proteome</keyword>
<dbReference type="OrthoDB" id="1448441at2"/>
<dbReference type="Proteomes" id="UP000285517">
    <property type="component" value="Chromosome"/>
</dbReference>
<feature type="transmembrane region" description="Helical" evidence="1">
    <location>
        <begin position="107"/>
        <end position="128"/>
    </location>
</feature>
<keyword evidence="1" id="KW-0812">Transmembrane</keyword>
<dbReference type="EMBL" id="CP034951">
    <property type="protein sequence ID" value="QAA82117.1"/>
    <property type="molecule type" value="Genomic_DNA"/>
</dbReference>
<sequence length="133" mass="15631">MNNVITLKTWHLTVYIALTAIFYFLQNIIVDALKDSYTFYYSVFKIYLFHFLVTFIILSFIYLVSKKAPKYIGYTFMGFILFKMAAAVIFLIPLIKMQGVSKIPDFISFFIPYFLFLLFEILVTLQLVKHSDA</sequence>
<reference evidence="2 3" key="1">
    <citation type="submission" date="2019-01" db="EMBL/GenBank/DDBJ databases">
        <title>Complete genome sequencing of Aequorivita sp. H23M31.</title>
        <authorList>
            <person name="Bae J.-W."/>
        </authorList>
    </citation>
    <scope>NUCLEOTIDE SEQUENCE [LARGE SCALE GENOMIC DNA]</scope>
    <source>
        <strain evidence="2 3">H23M31</strain>
    </source>
</reference>